<dbReference type="AlphaFoldDB" id="A0A5N1BMZ0"/>
<sequence>MQKTIQETLNSIEEEYGVKIIYACETGSRAWDYNSADSDYDISFIYVGPLSDYVILEGAAQHSDVIYKTVDENLNFKGWDFKKALDLIGNSNGPIIEWFSSPIVYRQSEYSEELKKLSHSYGVAKSLAAHYFYMGSHILHKYEANQMPAQRYLLLIRSFLIADTYVNQKSLESLSLLDLARTNLPEKLGRIVEDIIHQRQVGDDEFFKQNAYLDEWLAEKEEELKTIIATYFPKTKGKKKKFKTKRMKKEEASQKADYLKELNDYYYKSIISLLENSEINV</sequence>
<reference evidence="2" key="1">
    <citation type="submission" date="2019-09" db="EMBL/GenBank/DDBJ databases">
        <title>Draft genome sequence assemblies of isolates from the urinary tract.</title>
        <authorList>
            <person name="Mores C.R."/>
            <person name="Putonti C."/>
            <person name="Wolfe A.J."/>
        </authorList>
    </citation>
    <scope>NUCLEOTIDE SEQUENCE [LARGE SCALE GENOMIC DNA]</scope>
    <source>
        <strain evidence="2">UMB8614</strain>
    </source>
</reference>
<proteinExistence type="predicted"/>
<evidence type="ECO:0000313" key="1">
    <source>
        <dbReference type="EMBL" id="KAA9240374.1"/>
    </source>
</evidence>
<name>A0A5N1BMZ0_9LACT</name>
<gene>
    <name evidence="1" type="ORF">F6I34_04800</name>
</gene>
<evidence type="ECO:0000313" key="2">
    <source>
        <dbReference type="Proteomes" id="UP000326476"/>
    </source>
</evidence>
<accession>A0A5N1BMZ0</accession>
<protein>
    <recommendedName>
        <fullName evidence="3">Nucleotidyltransferase domain-containing protein</fullName>
    </recommendedName>
</protein>
<dbReference type="InterPro" id="IPR018775">
    <property type="entry name" value="RlaP"/>
</dbReference>
<keyword evidence="2" id="KW-1185">Reference proteome</keyword>
<dbReference type="EMBL" id="VYVN01000009">
    <property type="protein sequence ID" value="KAA9240374.1"/>
    <property type="molecule type" value="Genomic_DNA"/>
</dbReference>
<dbReference type="PANTHER" id="PTHR34817">
    <property type="entry name" value="NUCLEOTIDYLTRANSFERASE"/>
    <property type="match status" value="1"/>
</dbReference>
<dbReference type="Pfam" id="PF10127">
    <property type="entry name" value="RlaP"/>
    <property type="match status" value="1"/>
</dbReference>
<evidence type="ECO:0008006" key="3">
    <source>
        <dbReference type="Google" id="ProtNLM"/>
    </source>
</evidence>
<dbReference type="PANTHER" id="PTHR34817:SF2">
    <property type="entry name" value="NUCLEOTIDYLTRANSFERASE"/>
    <property type="match status" value="1"/>
</dbReference>
<dbReference type="RefSeq" id="WP_111822165.1">
    <property type="nucleotide sequence ID" value="NZ_QMGY01000003.1"/>
</dbReference>
<organism evidence="1 2">
    <name type="scientific">Aerococcus tenax</name>
    <dbReference type="NCBI Taxonomy" id="3078812"/>
    <lineage>
        <taxon>Bacteria</taxon>
        <taxon>Bacillati</taxon>
        <taxon>Bacillota</taxon>
        <taxon>Bacilli</taxon>
        <taxon>Lactobacillales</taxon>
        <taxon>Aerococcaceae</taxon>
        <taxon>Aerococcus</taxon>
    </lineage>
</organism>
<dbReference type="Proteomes" id="UP000326476">
    <property type="component" value="Unassembled WGS sequence"/>
</dbReference>
<comment type="caution">
    <text evidence="1">The sequence shown here is derived from an EMBL/GenBank/DDBJ whole genome shotgun (WGS) entry which is preliminary data.</text>
</comment>